<dbReference type="InterPro" id="IPR011335">
    <property type="entry name" value="Restrct_endonuc-II-like"/>
</dbReference>
<keyword evidence="4" id="KW-1185">Reference proteome</keyword>
<dbReference type="InterPro" id="IPR011856">
    <property type="entry name" value="tRNA_endonuc-like_dom_sf"/>
</dbReference>
<name>A0ABW5W906_9PSEU</name>
<sequence>MSITLHGTGDRRSHLELGRRGEDLAAAFLRESGLVVLSRNWRCREGELDIVATDRTTLIVCEVKTCSGTGFGEPAEAVTQEKMARIRRITGHWLSAFHLGWCPIRFDVIAVDYPPDGAPSLRHIPGAF</sequence>
<proteinExistence type="inferred from homology"/>
<evidence type="ECO:0000313" key="3">
    <source>
        <dbReference type="EMBL" id="MFD2800011.1"/>
    </source>
</evidence>
<reference evidence="4" key="1">
    <citation type="journal article" date="2019" name="Int. J. Syst. Evol. Microbiol.">
        <title>The Global Catalogue of Microorganisms (GCM) 10K type strain sequencing project: providing services to taxonomists for standard genome sequencing and annotation.</title>
        <authorList>
            <consortium name="The Broad Institute Genomics Platform"/>
            <consortium name="The Broad Institute Genome Sequencing Center for Infectious Disease"/>
            <person name="Wu L."/>
            <person name="Ma J."/>
        </authorList>
    </citation>
    <scope>NUCLEOTIDE SEQUENCE [LARGE SCALE GENOMIC DNA]</scope>
    <source>
        <strain evidence="4">IBRC-M 10906</strain>
    </source>
</reference>
<comment type="similarity">
    <text evidence="1 2">Belongs to the UPF0102 family.</text>
</comment>
<dbReference type="PANTHER" id="PTHR34039">
    <property type="entry name" value="UPF0102 PROTEIN YRAN"/>
    <property type="match status" value="1"/>
</dbReference>
<evidence type="ECO:0000256" key="2">
    <source>
        <dbReference type="HAMAP-Rule" id="MF_00048"/>
    </source>
</evidence>
<dbReference type="Gene3D" id="3.40.1350.10">
    <property type="match status" value="1"/>
</dbReference>
<dbReference type="Proteomes" id="UP001597478">
    <property type="component" value="Unassembled WGS sequence"/>
</dbReference>
<dbReference type="RefSeq" id="WP_377384893.1">
    <property type="nucleotide sequence ID" value="NZ_JBHSAN010000004.1"/>
</dbReference>
<protein>
    <recommendedName>
        <fullName evidence="2">UPF0102 protein ACFS2C_11465</fullName>
    </recommendedName>
</protein>
<dbReference type="InterPro" id="IPR003509">
    <property type="entry name" value="UPF0102_YraN-like"/>
</dbReference>
<accession>A0ABW5W906</accession>
<dbReference type="CDD" id="cd20736">
    <property type="entry name" value="PoNe_Nuclease"/>
    <property type="match status" value="1"/>
</dbReference>
<dbReference type="PANTHER" id="PTHR34039:SF1">
    <property type="entry name" value="UPF0102 PROTEIN YRAN"/>
    <property type="match status" value="1"/>
</dbReference>
<gene>
    <name evidence="3" type="ORF">ACFS2C_11465</name>
</gene>
<dbReference type="HAMAP" id="MF_00048">
    <property type="entry name" value="UPF0102"/>
    <property type="match status" value="1"/>
</dbReference>
<dbReference type="EMBL" id="JBHUOF010000013">
    <property type="protein sequence ID" value="MFD2800011.1"/>
    <property type="molecule type" value="Genomic_DNA"/>
</dbReference>
<dbReference type="Pfam" id="PF02021">
    <property type="entry name" value="UPF0102"/>
    <property type="match status" value="1"/>
</dbReference>
<dbReference type="NCBIfam" id="NF009154">
    <property type="entry name" value="PRK12497.3-3"/>
    <property type="match status" value="1"/>
</dbReference>
<dbReference type="SUPFAM" id="SSF52980">
    <property type="entry name" value="Restriction endonuclease-like"/>
    <property type="match status" value="1"/>
</dbReference>
<evidence type="ECO:0000313" key="4">
    <source>
        <dbReference type="Proteomes" id="UP001597478"/>
    </source>
</evidence>
<dbReference type="NCBIfam" id="NF009150">
    <property type="entry name" value="PRK12497.1-3"/>
    <property type="match status" value="1"/>
</dbReference>
<comment type="caution">
    <text evidence="3">The sequence shown here is derived from an EMBL/GenBank/DDBJ whole genome shotgun (WGS) entry which is preliminary data.</text>
</comment>
<evidence type="ECO:0000256" key="1">
    <source>
        <dbReference type="ARBA" id="ARBA00006738"/>
    </source>
</evidence>
<organism evidence="3 4">
    <name type="scientific">Prauserella oleivorans</name>
    <dbReference type="NCBI Taxonomy" id="1478153"/>
    <lineage>
        <taxon>Bacteria</taxon>
        <taxon>Bacillati</taxon>
        <taxon>Actinomycetota</taxon>
        <taxon>Actinomycetes</taxon>
        <taxon>Pseudonocardiales</taxon>
        <taxon>Pseudonocardiaceae</taxon>
        <taxon>Prauserella</taxon>
    </lineage>
</organism>